<comment type="caution">
    <text evidence="10">The sequence shown here is derived from an EMBL/GenBank/DDBJ whole genome shotgun (WGS) entry which is preliminary data.</text>
</comment>
<evidence type="ECO:0000256" key="5">
    <source>
        <dbReference type="ARBA" id="ARBA00023274"/>
    </source>
</evidence>
<dbReference type="PANTHER" id="PTHR11581:SF0">
    <property type="entry name" value="SMALL RIBOSOMAL SUBUNIT PROTEIN ES4"/>
    <property type="match status" value="1"/>
</dbReference>
<reference evidence="10" key="1">
    <citation type="submission" date="2013-08" db="EMBL/GenBank/DDBJ databases">
        <authorList>
            <person name="Mendez C."/>
            <person name="Richter M."/>
            <person name="Ferrer M."/>
            <person name="Sanchez J."/>
        </authorList>
    </citation>
    <scope>NUCLEOTIDE SEQUENCE</scope>
</reference>
<name>T0YX58_9ZZZZ</name>
<dbReference type="InterPro" id="IPR038237">
    <property type="entry name" value="Ribosomal_eS4_central_sf"/>
</dbReference>
<dbReference type="InterPro" id="IPR013845">
    <property type="entry name" value="Ribosomal_eS4_central_region"/>
</dbReference>
<gene>
    <name evidence="10" type="ORF">B1B_16069</name>
</gene>
<dbReference type="GO" id="GO:0003735">
    <property type="term" value="F:structural constituent of ribosome"/>
    <property type="evidence" value="ECO:0007669"/>
    <property type="project" value="InterPro"/>
</dbReference>
<dbReference type="GO" id="GO:0019843">
    <property type="term" value="F:rRNA binding"/>
    <property type="evidence" value="ECO:0007669"/>
    <property type="project" value="UniProtKB-KW"/>
</dbReference>
<reference evidence="10" key="2">
    <citation type="journal article" date="2014" name="ISME J.">
        <title>Microbial stratification in low pH oxic and suboxic macroscopic growths along an acid mine drainage.</title>
        <authorList>
            <person name="Mendez-Garcia C."/>
            <person name="Mesa V."/>
            <person name="Sprenger R.R."/>
            <person name="Richter M."/>
            <person name="Diez M.S."/>
            <person name="Solano J."/>
            <person name="Bargiela R."/>
            <person name="Golyshina O.V."/>
            <person name="Manteca A."/>
            <person name="Ramos J.L."/>
            <person name="Gallego J.R."/>
            <person name="Llorente I."/>
            <person name="Martins Dos Santos V.A."/>
            <person name="Jensen O.N."/>
            <person name="Pelaez A.I."/>
            <person name="Sanchez J."/>
            <person name="Ferrer M."/>
        </authorList>
    </citation>
    <scope>NUCLEOTIDE SEQUENCE</scope>
</reference>
<dbReference type="InterPro" id="IPR000876">
    <property type="entry name" value="Ribosomal_eS4"/>
</dbReference>
<evidence type="ECO:0000259" key="8">
    <source>
        <dbReference type="Pfam" id="PF01479"/>
    </source>
</evidence>
<evidence type="ECO:0000256" key="4">
    <source>
        <dbReference type="ARBA" id="ARBA00022980"/>
    </source>
</evidence>
<dbReference type="Gene3D" id="2.40.50.740">
    <property type="match status" value="1"/>
</dbReference>
<accession>T0YX58</accession>
<dbReference type="Gene3D" id="3.10.290.10">
    <property type="entry name" value="RNA-binding S4 domain"/>
    <property type="match status" value="1"/>
</dbReference>
<feature type="region of interest" description="Disordered" evidence="6">
    <location>
        <begin position="1"/>
        <end position="36"/>
    </location>
</feature>
<dbReference type="EMBL" id="AUZY01010684">
    <property type="protein sequence ID" value="EQD37618.1"/>
    <property type="molecule type" value="Genomic_DNA"/>
</dbReference>
<dbReference type="Pfam" id="PF00900">
    <property type="entry name" value="Ribosomal_S4e"/>
    <property type="match status" value="1"/>
</dbReference>
<evidence type="ECO:0000256" key="6">
    <source>
        <dbReference type="SAM" id="MobiDB-lite"/>
    </source>
</evidence>
<dbReference type="Gene3D" id="2.30.30.30">
    <property type="match status" value="1"/>
</dbReference>
<keyword evidence="3" id="KW-0694">RNA-binding</keyword>
<dbReference type="InterPro" id="IPR014722">
    <property type="entry name" value="Rib_uL2_dom2"/>
</dbReference>
<dbReference type="InterPro" id="IPR041982">
    <property type="entry name" value="Ribosomal_eS4_KOW"/>
</dbReference>
<evidence type="ECO:0000256" key="1">
    <source>
        <dbReference type="ARBA" id="ARBA00007500"/>
    </source>
</evidence>
<organism evidence="10">
    <name type="scientific">mine drainage metagenome</name>
    <dbReference type="NCBI Taxonomy" id="410659"/>
    <lineage>
        <taxon>unclassified sequences</taxon>
        <taxon>metagenomes</taxon>
        <taxon>ecological metagenomes</taxon>
    </lineage>
</organism>
<keyword evidence="5" id="KW-0687">Ribonucleoprotein</keyword>
<dbReference type="AlphaFoldDB" id="T0YX58"/>
<comment type="similarity">
    <text evidence="1">Belongs to the eukaryotic ribosomal protein eS4 family.</text>
</comment>
<dbReference type="GO" id="GO:0006412">
    <property type="term" value="P:translation"/>
    <property type="evidence" value="ECO:0007669"/>
    <property type="project" value="InterPro"/>
</dbReference>
<dbReference type="InterPro" id="IPR036986">
    <property type="entry name" value="S4_RNA-bd_sf"/>
</dbReference>
<dbReference type="PIRSF" id="PIRSF002116">
    <property type="entry name" value="Ribosomal_S4"/>
    <property type="match status" value="1"/>
</dbReference>
<feature type="domain" description="Small ribosomal subunit protein eS4 N-terminal" evidence="9">
    <location>
        <begin position="5"/>
        <end position="34"/>
    </location>
</feature>
<dbReference type="Pfam" id="PF01479">
    <property type="entry name" value="S4"/>
    <property type="match status" value="1"/>
</dbReference>
<dbReference type="PANTHER" id="PTHR11581">
    <property type="entry name" value="30S/40S RIBOSOMAL PROTEIN S4"/>
    <property type="match status" value="1"/>
</dbReference>
<dbReference type="CDD" id="cd06087">
    <property type="entry name" value="KOW_RPS4"/>
    <property type="match status" value="1"/>
</dbReference>
<evidence type="ECO:0000259" key="7">
    <source>
        <dbReference type="Pfam" id="PF00900"/>
    </source>
</evidence>
<dbReference type="GO" id="GO:0022627">
    <property type="term" value="C:cytosolic small ribosomal subunit"/>
    <property type="evidence" value="ECO:0007669"/>
    <property type="project" value="TreeGrafter"/>
</dbReference>
<dbReference type="NCBIfam" id="NF003312">
    <property type="entry name" value="PRK04313.1"/>
    <property type="match status" value="1"/>
</dbReference>
<dbReference type="InterPro" id="IPR013843">
    <property type="entry name" value="Ribosomal_eS4_N"/>
</dbReference>
<dbReference type="SUPFAM" id="SSF55174">
    <property type="entry name" value="Alpha-L RNA-binding motif"/>
    <property type="match status" value="1"/>
</dbReference>
<sequence length="238" mass="26389">MPFRMKRAASPRTWPVPRKGTKWIQRPSPGPHPQEESLPVLLVLRDLLQVVRSQREARILLREGKVRVDGKVVKDPARGLGLMDVLSLGAPAVQDYRVLKDKRGKLRLLPIPHAEASFKLGRVRGKHTVPGGKVSLSLHDGRNVLVAPDTEFRVGDTVRLELPGQKVLERLPLTAQALAYIAGGSHVGELARVERVEVLTSSQANRIHFKEGFFTIKDYVFVVGQDRPQVTLPEGLGP</sequence>
<evidence type="ECO:0000259" key="9">
    <source>
        <dbReference type="Pfam" id="PF08071"/>
    </source>
</evidence>
<evidence type="ECO:0000256" key="3">
    <source>
        <dbReference type="ARBA" id="ARBA00022884"/>
    </source>
</evidence>
<dbReference type="Pfam" id="PF08071">
    <property type="entry name" value="RS4NT"/>
    <property type="match status" value="1"/>
</dbReference>
<dbReference type="PROSITE" id="PS50889">
    <property type="entry name" value="S4"/>
    <property type="match status" value="1"/>
</dbReference>
<dbReference type="InterPro" id="IPR002942">
    <property type="entry name" value="S4_RNA-bd"/>
</dbReference>
<proteinExistence type="inferred from homology"/>
<feature type="domain" description="Small ribosomal subunit protein eS4 central region" evidence="7">
    <location>
        <begin position="95"/>
        <end position="167"/>
    </location>
</feature>
<evidence type="ECO:0000313" key="10">
    <source>
        <dbReference type="EMBL" id="EQD37618.1"/>
    </source>
</evidence>
<keyword evidence="2" id="KW-0699">rRNA-binding</keyword>
<dbReference type="HAMAP" id="MF_00485">
    <property type="entry name" value="Ribosomal_eS4"/>
    <property type="match status" value="1"/>
</dbReference>
<dbReference type="CDD" id="cd00165">
    <property type="entry name" value="S4"/>
    <property type="match status" value="1"/>
</dbReference>
<keyword evidence="4 10" id="KW-0689">Ribosomal protein</keyword>
<protein>
    <submittedName>
        <fullName evidence="10">Ribosomal protein S4e</fullName>
    </submittedName>
</protein>
<feature type="domain" description="RNA-binding S4" evidence="8">
    <location>
        <begin position="51"/>
        <end position="85"/>
    </location>
</feature>
<evidence type="ECO:0000256" key="2">
    <source>
        <dbReference type="ARBA" id="ARBA00022730"/>
    </source>
</evidence>